<dbReference type="InterPro" id="IPR002999">
    <property type="entry name" value="Tudor"/>
</dbReference>
<dbReference type="Gene3D" id="2.30.30.140">
    <property type="match status" value="1"/>
</dbReference>
<feature type="domain" description="Tudor" evidence="8">
    <location>
        <begin position="434"/>
        <end position="492"/>
    </location>
</feature>
<dbReference type="PANTHER" id="PTHR14898">
    <property type="entry name" value="ENHANCER OF POLYCOMB"/>
    <property type="match status" value="1"/>
</dbReference>
<dbReference type="CDD" id="cd20404">
    <property type="entry name" value="Tudor_Agenet_AtEML-like"/>
    <property type="match status" value="1"/>
</dbReference>
<evidence type="ECO:0000313" key="9">
    <source>
        <dbReference type="EMBL" id="CAK7353452.1"/>
    </source>
</evidence>
<dbReference type="InterPro" id="IPR024943">
    <property type="entry name" value="Enhancer_polycomb"/>
</dbReference>
<keyword evidence="4 6" id="KW-0804">Transcription</keyword>
<proteinExistence type="inferred from homology"/>
<sequence>MFHERDLHISLEKSNSRDISIQGFGFLVFGLMENRVGKSHGVEIPKKSRSLDLKSLYESKNSKGDRNSNNLKRKGGGLVGDEKGHEKKKSRKEASISRFKNVNSSYRKSLKEVYNGSVSSGLKDSNSGLIQRLADSNGFSGASLPLEDGAVKIPRRKRGFVGRRKVENGGEGSKLAGGFGREKGIADQADKLTGEDEGKCFENGSQELQSVGISGGEVGDADQASKLTGEDKGKQVEPSEAKQKKGSDDLKELGNGELNGSRHLEEEDRHYGNSVATRRDSSSKKSHNGPLVDNNAGSSLKKSLRTRSRKKKDMMSDKKRTKESDPSVDTSIKISDVLHDEDEENLEENAAMMLSSRFDPSCTGFSSNSKASASPSKNGFREFVACGSSYVSGSESSSVDTDGRVLRPRKQNKEKGNTRKRRHYYEIVSGDLDAHWVLNRRIKVFWPLDQSWYHGLVGDYDKERKLHHIKYDDRDEEWINLQNERFKLLLLPSEVPGRTRRKRSGTRNKPSDGGKEKLMSRKEKRDLMTEDDSYEGAYMDSEPIISWLARSTRRVKSSPLHALKKQKTSYPSSNMTPLSSLNRDKGKLSSNSASSDSVATDGRSDLPVMESPVFPKGSKVPIVYYRKRSRKSDMFRHESKGIHISGSVPESDSSLVPLTVALGALKEHDTSLGRLDLDEDLDGLDAFDCLWPTGNAGLLRLNISALESRGFRFKLSFLLPSVPNCYSFGSENVWLIHAVLLLQYGVLMTTWPRIHMEMLFVDNMVGLRLLLFEGCLRQAVAIVFLVLTVFHQPNEQQGKCADFQLPITSIRFKFSCTQDFRKQFAFAFYSFSEVENSKWMYLDHKLKRHCLLSRQLPLSECTYDNITALQCGTNRPFSPLVYSDATLNKVLHGRSRRSISLMGISRDSTYVNVSQSSAKPDKNHRCLHSFALSFTAAPTFFLGLHLKMLMEHSVTHVNFRDHDSIEYPEKSSGLLADNYCSIKDCSKACLDSIPGNDFKVLSRVADFDGCISRATKPESQTVDASICSVGDWKKTLSNQSGNVNVEISGSSKDLGESGSGAIVPLQNLECNHLESQPRDLLPRPSVNKDETNTGSHALPNGITVEVPSVNQFDQHVNKELHSVQQPSDLSWNMNGGVIPSPNPTARRSTWHRNRSSSASFGWSDGRADFLQNNFGNGPKKPRTQVSYALPFGGFDYSPRNKGPQQKGFPHKRIRTATEKRTSDISRGSERNLELLSCDANVLITNGDKGWRECGVQVVLELFDHNEWRLGVKISGTTKYSYKAHQFLQTGSTNRYTHAIIWKGGKDWTLEFPDRSQWVLFKEMHEECYNRNIRAASVKNIPIPGVRLIEENDENGIEVPFFRGCKYFRQLETDVEMALDPSRVLYDMDSDDEQWMLKNRSSEATNSSWQVSEEMFEKVMDMFEKAAYSQQRDQFTSNEIVELMSGIGPTEAIKTIHEYWQHKRQRKRMPLIRHLQPPLWERYQQQLREWEQAMTRSNTGLPNGCNEKVVLAVKPPMCAFCLKPRGLEVPNKGSKQRSHRKFSVAGQSNAFAGDHDCLHPYGRRTNGFAFGDEKTIYPVHNNESFDDSPLPQISPRVFSPQDACGPGYFSMTGDRYDRNRLQKLRRTKSKKLGTFVSPFDTQMATSCNQRMLDQRNGFHRWNAGFSDWPSQQHHQIDGYMKHGLEKLNGSDLDEFRLRDASGAAKHALNMAKLKRERAQRLLYRADLAIHKAVVALMNAEAIKTSSEDLNGDG</sequence>
<dbReference type="GO" id="GO:0005634">
    <property type="term" value="C:nucleus"/>
    <property type="evidence" value="ECO:0007669"/>
    <property type="project" value="UniProtKB-SubCell"/>
</dbReference>
<evidence type="ECO:0000256" key="7">
    <source>
        <dbReference type="SAM" id="MobiDB-lite"/>
    </source>
</evidence>
<reference evidence="9 10" key="1">
    <citation type="submission" date="2024-01" db="EMBL/GenBank/DDBJ databases">
        <authorList>
            <person name="Waweru B."/>
        </authorList>
    </citation>
    <scope>NUCLEOTIDE SEQUENCE [LARGE SCALE GENOMIC DNA]</scope>
</reference>
<feature type="region of interest" description="Disordered" evidence="7">
    <location>
        <begin position="556"/>
        <end position="611"/>
    </location>
</feature>
<dbReference type="SMART" id="SM00333">
    <property type="entry name" value="TUDOR"/>
    <property type="match status" value="1"/>
</dbReference>
<comment type="caution">
    <text evidence="9">The sequence shown here is derived from an EMBL/GenBank/DDBJ whole genome shotgun (WGS) entry which is preliminary data.</text>
</comment>
<feature type="compositionally biased region" description="Polar residues" evidence="7">
    <location>
        <begin position="203"/>
        <end position="212"/>
    </location>
</feature>
<evidence type="ECO:0000256" key="4">
    <source>
        <dbReference type="ARBA" id="ARBA00023163"/>
    </source>
</evidence>
<feature type="compositionally biased region" description="Basic and acidic residues" evidence="7">
    <location>
        <begin position="401"/>
        <end position="417"/>
    </location>
</feature>
<evidence type="ECO:0000256" key="6">
    <source>
        <dbReference type="RuleBase" id="RU361124"/>
    </source>
</evidence>
<comment type="subcellular location">
    <subcellularLocation>
        <location evidence="1 6">Nucleus</location>
    </subcellularLocation>
</comment>
<feature type="compositionally biased region" description="Gly residues" evidence="7">
    <location>
        <begin position="169"/>
        <end position="179"/>
    </location>
</feature>
<evidence type="ECO:0000256" key="1">
    <source>
        <dbReference type="ARBA" id="ARBA00004123"/>
    </source>
</evidence>
<dbReference type="Pfam" id="PF10513">
    <property type="entry name" value="EPL1"/>
    <property type="match status" value="1"/>
</dbReference>
<evidence type="ECO:0000256" key="2">
    <source>
        <dbReference type="ARBA" id="ARBA00008035"/>
    </source>
</evidence>
<feature type="compositionally biased region" description="Basic and acidic residues" evidence="7">
    <location>
        <begin position="56"/>
        <end position="66"/>
    </location>
</feature>
<feature type="compositionally biased region" description="Basic and acidic residues" evidence="7">
    <location>
        <begin position="313"/>
        <end position="325"/>
    </location>
</feature>
<gene>
    <name evidence="9" type="ORF">DCAF_LOCUS24735</name>
</gene>
<keyword evidence="10" id="KW-1185">Reference proteome</keyword>
<organism evidence="9 10">
    <name type="scientific">Dovyalis caffra</name>
    <dbReference type="NCBI Taxonomy" id="77055"/>
    <lineage>
        <taxon>Eukaryota</taxon>
        <taxon>Viridiplantae</taxon>
        <taxon>Streptophyta</taxon>
        <taxon>Embryophyta</taxon>
        <taxon>Tracheophyta</taxon>
        <taxon>Spermatophyta</taxon>
        <taxon>Magnoliopsida</taxon>
        <taxon>eudicotyledons</taxon>
        <taxon>Gunneridae</taxon>
        <taxon>Pentapetalae</taxon>
        <taxon>rosids</taxon>
        <taxon>fabids</taxon>
        <taxon>Malpighiales</taxon>
        <taxon>Salicaceae</taxon>
        <taxon>Flacourtieae</taxon>
        <taxon>Dovyalis</taxon>
    </lineage>
</organism>
<feature type="region of interest" description="Disordered" evidence="7">
    <location>
        <begin position="1075"/>
        <end position="1101"/>
    </location>
</feature>
<dbReference type="EMBL" id="CAWUPB010001194">
    <property type="protein sequence ID" value="CAK7353452.1"/>
    <property type="molecule type" value="Genomic_DNA"/>
</dbReference>
<dbReference type="InterPro" id="IPR019542">
    <property type="entry name" value="Enhancer_polycomb-like_N"/>
</dbReference>
<feature type="compositionally biased region" description="Basic and acidic residues" evidence="7">
    <location>
        <begin position="1075"/>
        <end position="1091"/>
    </location>
</feature>
<feature type="compositionally biased region" description="Basic residues" evidence="7">
    <location>
        <begin position="302"/>
        <end position="312"/>
    </location>
</feature>
<evidence type="ECO:0000256" key="3">
    <source>
        <dbReference type="ARBA" id="ARBA00023015"/>
    </source>
</evidence>
<feature type="region of interest" description="Disordered" evidence="7">
    <location>
        <begin position="393"/>
        <end position="419"/>
    </location>
</feature>
<dbReference type="GO" id="GO:0006357">
    <property type="term" value="P:regulation of transcription by RNA polymerase II"/>
    <property type="evidence" value="ECO:0007669"/>
    <property type="project" value="InterPro"/>
</dbReference>
<accession>A0AAV1SKI1</accession>
<feature type="compositionally biased region" description="Basic and acidic residues" evidence="7">
    <location>
        <begin position="509"/>
        <end position="528"/>
    </location>
</feature>
<evidence type="ECO:0000313" key="10">
    <source>
        <dbReference type="Proteomes" id="UP001314170"/>
    </source>
</evidence>
<evidence type="ECO:0000256" key="5">
    <source>
        <dbReference type="ARBA" id="ARBA00023242"/>
    </source>
</evidence>
<feature type="compositionally biased region" description="Basic and acidic residues" evidence="7">
    <location>
        <begin position="180"/>
        <end position="200"/>
    </location>
</feature>
<keyword evidence="3 6" id="KW-0805">Transcription regulation</keyword>
<feature type="compositionally biased region" description="Polar residues" evidence="7">
    <location>
        <begin position="568"/>
        <end position="581"/>
    </location>
</feature>
<feature type="compositionally biased region" description="Basic residues" evidence="7">
    <location>
        <begin position="556"/>
        <end position="567"/>
    </location>
</feature>
<feature type="region of interest" description="Disordered" evidence="7">
    <location>
        <begin position="497"/>
        <end position="529"/>
    </location>
</feature>
<evidence type="ECO:0000259" key="8">
    <source>
        <dbReference type="SMART" id="SM00333"/>
    </source>
</evidence>
<feature type="compositionally biased region" description="Basic and acidic residues" evidence="7">
    <location>
        <begin position="228"/>
        <end position="283"/>
    </location>
</feature>
<dbReference type="Proteomes" id="UP001314170">
    <property type="component" value="Unassembled WGS sequence"/>
</dbReference>
<protein>
    <recommendedName>
        <fullName evidence="6">Enhancer of polycomb-like protein</fullName>
    </recommendedName>
</protein>
<feature type="region of interest" description="Disordered" evidence="7">
    <location>
        <begin position="163"/>
        <end position="334"/>
    </location>
</feature>
<name>A0AAV1SKI1_9ROSI</name>
<feature type="region of interest" description="Disordered" evidence="7">
    <location>
        <begin position="56"/>
        <end position="96"/>
    </location>
</feature>
<comment type="similarity">
    <text evidence="2 6">Belongs to the enhancer of polycomb family.</text>
</comment>
<keyword evidence="5 6" id="KW-0539">Nucleus</keyword>
<dbReference type="GO" id="GO:0035267">
    <property type="term" value="C:NuA4 histone acetyltransferase complex"/>
    <property type="evidence" value="ECO:0007669"/>
    <property type="project" value="InterPro"/>
</dbReference>